<dbReference type="Pfam" id="PF00386">
    <property type="entry name" value="C1q"/>
    <property type="match status" value="1"/>
</dbReference>
<keyword evidence="7" id="KW-1185">Reference proteome</keyword>
<dbReference type="InterPro" id="IPR001073">
    <property type="entry name" value="C1q_dom"/>
</dbReference>
<feature type="domain" description="C1q" evidence="5">
    <location>
        <begin position="123"/>
        <end position="263"/>
    </location>
</feature>
<evidence type="ECO:0000256" key="2">
    <source>
        <dbReference type="ARBA" id="ARBA00022525"/>
    </source>
</evidence>
<gene>
    <name evidence="6" type="ORF">J4Q44_G00284320</name>
</gene>
<keyword evidence="2" id="KW-0964">Secreted</keyword>
<evidence type="ECO:0000256" key="1">
    <source>
        <dbReference type="ARBA" id="ARBA00004613"/>
    </source>
</evidence>
<dbReference type="GO" id="GO:0005576">
    <property type="term" value="C:extracellular region"/>
    <property type="evidence" value="ECO:0007669"/>
    <property type="project" value="UniProtKB-SubCell"/>
</dbReference>
<accession>A0AAN8QD01</accession>
<evidence type="ECO:0000256" key="3">
    <source>
        <dbReference type="ARBA" id="ARBA00022729"/>
    </source>
</evidence>
<proteinExistence type="predicted"/>
<dbReference type="Proteomes" id="UP001356427">
    <property type="component" value="Unassembled WGS sequence"/>
</dbReference>
<comment type="caution">
    <text evidence="6">The sequence shown here is derived from an EMBL/GenBank/DDBJ whole genome shotgun (WGS) entry which is preliminary data.</text>
</comment>
<organism evidence="6 7">
    <name type="scientific">Coregonus suidteri</name>
    <dbReference type="NCBI Taxonomy" id="861788"/>
    <lineage>
        <taxon>Eukaryota</taxon>
        <taxon>Metazoa</taxon>
        <taxon>Chordata</taxon>
        <taxon>Craniata</taxon>
        <taxon>Vertebrata</taxon>
        <taxon>Euteleostomi</taxon>
        <taxon>Actinopterygii</taxon>
        <taxon>Neopterygii</taxon>
        <taxon>Teleostei</taxon>
        <taxon>Protacanthopterygii</taxon>
        <taxon>Salmoniformes</taxon>
        <taxon>Salmonidae</taxon>
        <taxon>Coregoninae</taxon>
        <taxon>Coregonus</taxon>
    </lineage>
</organism>
<keyword evidence="3" id="KW-0732">Signal</keyword>
<feature type="compositionally biased region" description="Polar residues" evidence="4">
    <location>
        <begin position="60"/>
        <end position="69"/>
    </location>
</feature>
<dbReference type="PRINTS" id="PR00007">
    <property type="entry name" value="COMPLEMNTC1Q"/>
</dbReference>
<dbReference type="SUPFAM" id="SSF49842">
    <property type="entry name" value="TNF-like"/>
    <property type="match status" value="1"/>
</dbReference>
<dbReference type="PANTHER" id="PTHR22923:SF102">
    <property type="entry name" value="CEREBELLIN 13-RELATED"/>
    <property type="match status" value="1"/>
</dbReference>
<evidence type="ECO:0000313" key="7">
    <source>
        <dbReference type="Proteomes" id="UP001356427"/>
    </source>
</evidence>
<dbReference type="AlphaFoldDB" id="A0AAN8QD01"/>
<dbReference type="Gene3D" id="2.60.120.40">
    <property type="match status" value="1"/>
</dbReference>
<name>A0AAN8QD01_9TELE</name>
<reference evidence="6 7" key="1">
    <citation type="submission" date="2021-04" db="EMBL/GenBank/DDBJ databases">
        <authorList>
            <person name="De Guttry C."/>
            <person name="Zahm M."/>
            <person name="Klopp C."/>
            <person name="Cabau C."/>
            <person name="Louis A."/>
            <person name="Berthelot C."/>
            <person name="Parey E."/>
            <person name="Roest Crollius H."/>
            <person name="Montfort J."/>
            <person name="Robinson-Rechavi M."/>
            <person name="Bucao C."/>
            <person name="Bouchez O."/>
            <person name="Gislard M."/>
            <person name="Lluch J."/>
            <person name="Milhes M."/>
            <person name="Lampietro C."/>
            <person name="Lopez Roques C."/>
            <person name="Donnadieu C."/>
            <person name="Braasch I."/>
            <person name="Desvignes T."/>
            <person name="Postlethwait J."/>
            <person name="Bobe J."/>
            <person name="Wedekind C."/>
            <person name="Guiguen Y."/>
        </authorList>
    </citation>
    <scope>NUCLEOTIDE SEQUENCE [LARGE SCALE GENOMIC DNA]</scope>
    <source>
        <strain evidence="6">Cs_M1</strain>
        <tissue evidence="6">Blood</tissue>
    </source>
</reference>
<dbReference type="EMBL" id="JAGTTL010000027">
    <property type="protein sequence ID" value="KAK6300334.1"/>
    <property type="molecule type" value="Genomic_DNA"/>
</dbReference>
<protein>
    <recommendedName>
        <fullName evidence="5">C1q domain-containing protein</fullName>
    </recommendedName>
</protein>
<evidence type="ECO:0000259" key="5">
    <source>
        <dbReference type="PROSITE" id="PS50871"/>
    </source>
</evidence>
<dbReference type="PANTHER" id="PTHR22923">
    <property type="entry name" value="CEREBELLIN-RELATED"/>
    <property type="match status" value="1"/>
</dbReference>
<dbReference type="PROSITE" id="PS50871">
    <property type="entry name" value="C1Q"/>
    <property type="match status" value="1"/>
</dbReference>
<feature type="region of interest" description="Disordered" evidence="4">
    <location>
        <begin position="51"/>
        <end position="72"/>
    </location>
</feature>
<dbReference type="SMART" id="SM00110">
    <property type="entry name" value="C1Q"/>
    <property type="match status" value="1"/>
</dbReference>
<evidence type="ECO:0000313" key="6">
    <source>
        <dbReference type="EMBL" id="KAK6300334.1"/>
    </source>
</evidence>
<dbReference type="InterPro" id="IPR050822">
    <property type="entry name" value="Cerebellin_Synaptic_Org"/>
</dbReference>
<sequence length="263" mass="28809">MCLISAFTERTRVGLSAGTEETGIHIGAFNTETTLVDGKVIANVGKAYNPKTGHVKNKPFENQGQSDSDIATEDGNLKLKDEVAASTQSQQTCQPDIYTVLREMEARLKASENQVEELKRKCEDRPMVAFSAALGIKAGNIGPFNTETTLVYKKVFTNVGNHYKPTTGIFAAPVRGLYHFTFYCHAFGANPGYIFLYKNGERIAATADHATSGDRADNGSNGAVLMLEVGDQLYMRLGTNSWIYDDDNGYNFSTFNGILLFTQ</sequence>
<dbReference type="InterPro" id="IPR008983">
    <property type="entry name" value="Tumour_necrosis_fac-like_dom"/>
</dbReference>
<comment type="subcellular location">
    <subcellularLocation>
        <location evidence="1">Secreted</location>
    </subcellularLocation>
</comment>
<evidence type="ECO:0000256" key="4">
    <source>
        <dbReference type="SAM" id="MobiDB-lite"/>
    </source>
</evidence>